<proteinExistence type="predicted"/>
<protein>
    <submittedName>
        <fullName evidence="2">SMI1/KNR4 family protein</fullName>
    </submittedName>
</protein>
<dbReference type="InterPro" id="IPR018958">
    <property type="entry name" value="Knr4/Smi1-like_dom"/>
</dbReference>
<name>A0AAJ4D287_9BACI</name>
<dbReference type="AlphaFoldDB" id="A0AAJ4D287"/>
<evidence type="ECO:0000313" key="2">
    <source>
        <dbReference type="EMBL" id="QAT65175.1"/>
    </source>
</evidence>
<evidence type="ECO:0000313" key="3">
    <source>
        <dbReference type="Proteomes" id="UP000288675"/>
    </source>
</evidence>
<dbReference type="RefSeq" id="WP_046132718.1">
    <property type="nucleotide sequence ID" value="NZ_CP035232.1"/>
</dbReference>
<dbReference type="Gene3D" id="3.40.1580.10">
    <property type="entry name" value="SMI1/KNR4-like"/>
    <property type="match status" value="1"/>
</dbReference>
<reference evidence="2 3" key="1">
    <citation type="submission" date="2019-01" db="EMBL/GenBank/DDBJ databases">
        <title>Genome sequence of Bacillus glycinifermentans SRCM103574.</title>
        <authorList>
            <person name="Kong H.-J."/>
            <person name="Jeong S.-Y."/>
            <person name="Jeong D.-Y."/>
        </authorList>
    </citation>
    <scope>NUCLEOTIDE SEQUENCE [LARGE SCALE GENOMIC DNA]</scope>
    <source>
        <strain evidence="2 3">SRCM103574</strain>
    </source>
</reference>
<gene>
    <name evidence="2" type="ORF">EQZ20_09755</name>
</gene>
<organism evidence="2 3">
    <name type="scientific">Bacillus glycinifermentans</name>
    <dbReference type="NCBI Taxonomy" id="1664069"/>
    <lineage>
        <taxon>Bacteria</taxon>
        <taxon>Bacillati</taxon>
        <taxon>Bacillota</taxon>
        <taxon>Bacilli</taxon>
        <taxon>Bacillales</taxon>
        <taxon>Bacillaceae</taxon>
        <taxon>Bacillus</taxon>
    </lineage>
</organism>
<evidence type="ECO:0000259" key="1">
    <source>
        <dbReference type="SMART" id="SM00860"/>
    </source>
</evidence>
<dbReference type="SMART" id="SM00860">
    <property type="entry name" value="SMI1_KNR4"/>
    <property type="match status" value="1"/>
</dbReference>
<dbReference type="InterPro" id="IPR037883">
    <property type="entry name" value="Knr4/Smi1-like_sf"/>
</dbReference>
<dbReference type="GeneID" id="82852970"/>
<accession>A0AAJ4D287</accession>
<dbReference type="EMBL" id="CP035232">
    <property type="protein sequence ID" value="QAT65175.1"/>
    <property type="molecule type" value="Genomic_DNA"/>
</dbReference>
<feature type="domain" description="Knr4/Smi1-like" evidence="1">
    <location>
        <begin position="22"/>
        <end position="135"/>
    </location>
</feature>
<dbReference type="Proteomes" id="UP000288675">
    <property type="component" value="Chromosome"/>
</dbReference>
<dbReference type="Pfam" id="PF14567">
    <property type="entry name" value="SUKH_5"/>
    <property type="match status" value="1"/>
</dbReference>
<sequence>MDYSKVEKFIKENADADDFTGGISEGIISELEEKLQLNFPTSYKWFLKNYGSGGIYGIEVLGFVNGKATVVEQTEDYRRYFNLPKGIAVIEYIDEFSYCLDTNKMVDGECPVILWANEAGYGRIVADNFLNFFFERLKEKKENWEEDEDWEDEE</sequence>
<dbReference type="KEGG" id="bgy:BGLY_1898"/>
<dbReference type="SUPFAM" id="SSF160631">
    <property type="entry name" value="SMI1/KNR4-like"/>
    <property type="match status" value="1"/>
</dbReference>